<accession>A0A5B8S5H5</accession>
<dbReference type="EMBL" id="CP042345">
    <property type="protein sequence ID" value="QEA16781.1"/>
    <property type="molecule type" value="Genomic_DNA"/>
</dbReference>
<gene>
    <name evidence="2" type="ORF">FRF71_11925</name>
</gene>
<sequence>MMRALHSLRQLARNQRGAVMIETAIVAPVLILMSLGAFQVSEIVARQTELQEAAAQAASIAMAAPPDTADKRAVLKDVIVAQTGLDSSQVTVTQKFRCGTASSFVNSASSCVGVKVANFVLIQLDDTYNPVWTQFGVGSALLFNVDRYVLVNQT</sequence>
<feature type="domain" description="TadE-like" evidence="1">
    <location>
        <begin position="17"/>
        <end position="58"/>
    </location>
</feature>
<dbReference type="KEGG" id="ngf:FRF71_11925"/>
<proteinExistence type="predicted"/>
<dbReference type="AlphaFoldDB" id="A0A5B8S5H5"/>
<dbReference type="Proteomes" id="UP000321172">
    <property type="component" value="Chromosome"/>
</dbReference>
<evidence type="ECO:0000313" key="3">
    <source>
        <dbReference type="Proteomes" id="UP000321172"/>
    </source>
</evidence>
<protein>
    <submittedName>
        <fullName evidence="2">Pilus assembly protein</fullName>
    </submittedName>
</protein>
<reference evidence="2 3" key="1">
    <citation type="journal article" date="2013" name="J. Microbiol. Biotechnol.">
        <title>Novosphingobium ginsenosidimutans sp. nov., with the ability to convert ginsenoside.</title>
        <authorList>
            <person name="Kim J.K."/>
            <person name="He D."/>
            <person name="Liu Q.M."/>
            <person name="Park H.Y."/>
            <person name="Jung M.S."/>
            <person name="Yoon M.H."/>
            <person name="Kim S.C."/>
            <person name="Im W.T."/>
        </authorList>
    </citation>
    <scope>NUCLEOTIDE SEQUENCE [LARGE SCALE GENOMIC DNA]</scope>
    <source>
        <strain evidence="2 3">FW-6</strain>
    </source>
</reference>
<evidence type="ECO:0000313" key="2">
    <source>
        <dbReference type="EMBL" id="QEA16781.1"/>
    </source>
</evidence>
<dbReference type="OrthoDB" id="7409794at2"/>
<organism evidence="2 3">
    <name type="scientific">Novosphingobium ginsenosidimutans</name>
    <dbReference type="NCBI Taxonomy" id="1176536"/>
    <lineage>
        <taxon>Bacteria</taxon>
        <taxon>Pseudomonadati</taxon>
        <taxon>Pseudomonadota</taxon>
        <taxon>Alphaproteobacteria</taxon>
        <taxon>Sphingomonadales</taxon>
        <taxon>Sphingomonadaceae</taxon>
        <taxon>Novosphingobium</taxon>
    </lineage>
</organism>
<dbReference type="InterPro" id="IPR012495">
    <property type="entry name" value="TadE-like_dom"/>
</dbReference>
<name>A0A5B8S5H5_9SPHN</name>
<dbReference type="Pfam" id="PF07811">
    <property type="entry name" value="TadE"/>
    <property type="match status" value="1"/>
</dbReference>
<evidence type="ECO:0000259" key="1">
    <source>
        <dbReference type="Pfam" id="PF07811"/>
    </source>
</evidence>
<keyword evidence="3" id="KW-1185">Reference proteome</keyword>